<evidence type="ECO:0000313" key="10">
    <source>
        <dbReference type="Proteomes" id="UP001189915"/>
    </source>
</evidence>
<evidence type="ECO:0000256" key="1">
    <source>
        <dbReference type="ARBA" id="ARBA00004141"/>
    </source>
</evidence>
<evidence type="ECO:0000256" key="5">
    <source>
        <dbReference type="SAM" id="Phobius"/>
    </source>
</evidence>
<feature type="transmembrane region" description="Helical" evidence="5">
    <location>
        <begin position="247"/>
        <end position="268"/>
    </location>
</feature>
<dbReference type="InterPro" id="IPR021797">
    <property type="entry name" value="Wzy_C_2"/>
</dbReference>
<name>A0AAD2APD7_9RALS</name>
<feature type="transmembrane region" description="Helical" evidence="5">
    <location>
        <begin position="220"/>
        <end position="240"/>
    </location>
</feature>
<dbReference type="PANTHER" id="PTHR37422">
    <property type="entry name" value="TEICHURONIC ACID BIOSYNTHESIS PROTEIN TUAE"/>
    <property type="match status" value="1"/>
</dbReference>
<evidence type="ECO:0000259" key="6">
    <source>
        <dbReference type="Pfam" id="PF04932"/>
    </source>
</evidence>
<gene>
    <name evidence="9" type="ORF">LMG18091_00405</name>
</gene>
<comment type="subcellular location">
    <subcellularLocation>
        <location evidence="1">Membrane</location>
        <topology evidence="1">Multi-pass membrane protein</topology>
    </subcellularLocation>
</comment>
<proteinExistence type="predicted"/>
<sequence length="581" mass="63988">MRRSSALLLPVWLALCAGWVLPFLVPQHTYPISTFYSEIAAAVCWIAVATGVLGVTWSQTTGLPKVALAPLLLIVVLIAQLVISPPLNPFFSFGAIVSLLAAAVICGLGARCRELSGVLTVIAIAVIAGGLVTVAIELLQLFRIPNLPSVLFSMSPSGTARRMWGNLNQPNHVGSYLAFGLAACLFLGNRYRESKWLALLGIAMLALLMGMALTFSRMTWIHVVVVGLLAGIPLSAEGGYRSRHAKLLAFVAPALLLTLAYQGCNWIISFANHLWLLDLPGSMGERFEAGVGLRPLLWKHAWHIFLARPWLGGGWGDYAWNQYVQTDTLGRVEMSMNAHNIVLDLLAKVGVVGLFAVLAPFIWWALNLPKRLRHPDVAFACTLIAIMVVHSLLEYPLHYVFFLFPFAFVLGYLDNRNMRIPSASMTWLLSGVLVVSGAALIARLWVDYRVVEHLYMSRAGVIKELKGYQESGQLLLMPYATLVMAMNMPISKEMAPVMVGLERQAVQFYPGPPAIQRYALALAFQGKSDEAVVQIRRLRDHFWGDFSGQTGVVRQACQRDLVDLKVFCSRLKSEHLLVTAD</sequence>
<dbReference type="InterPro" id="IPR051533">
    <property type="entry name" value="WaaL-like"/>
</dbReference>
<feature type="transmembrane region" description="Helical" evidence="5">
    <location>
        <begin position="196"/>
        <end position="214"/>
    </location>
</feature>
<feature type="transmembrane region" description="Helical" evidence="5">
    <location>
        <begin position="90"/>
        <end position="110"/>
    </location>
</feature>
<evidence type="ECO:0000259" key="7">
    <source>
        <dbReference type="Pfam" id="PF11846"/>
    </source>
</evidence>
<feature type="transmembrane region" description="Helical" evidence="5">
    <location>
        <begin position="117"/>
        <end position="142"/>
    </location>
</feature>
<protein>
    <recommendedName>
        <fullName evidence="11">Polymerase</fullName>
    </recommendedName>
</protein>
<keyword evidence="10" id="KW-1185">Reference proteome</keyword>
<evidence type="ECO:0000259" key="8">
    <source>
        <dbReference type="Pfam" id="PF15864"/>
    </source>
</evidence>
<feature type="transmembrane region" description="Helical" evidence="5">
    <location>
        <begin position="32"/>
        <end position="54"/>
    </location>
</feature>
<dbReference type="Proteomes" id="UP001189915">
    <property type="component" value="Unassembled WGS sequence"/>
</dbReference>
<dbReference type="Pfam" id="PF11846">
    <property type="entry name" value="Wzy_C_2"/>
    <property type="match status" value="1"/>
</dbReference>
<evidence type="ECO:0008006" key="11">
    <source>
        <dbReference type="Google" id="ProtNLM"/>
    </source>
</evidence>
<comment type="caution">
    <text evidence="9">The sequence shown here is derived from an EMBL/GenBank/DDBJ whole genome shotgun (WGS) entry which is preliminary data.</text>
</comment>
<dbReference type="GO" id="GO:0016020">
    <property type="term" value="C:membrane"/>
    <property type="evidence" value="ECO:0007669"/>
    <property type="project" value="UniProtKB-SubCell"/>
</dbReference>
<dbReference type="Pfam" id="PF04932">
    <property type="entry name" value="Wzy_C"/>
    <property type="match status" value="1"/>
</dbReference>
<dbReference type="RefSeq" id="WP_316868378.1">
    <property type="nucleotide sequence ID" value="NZ_CATWAF010000001.1"/>
</dbReference>
<dbReference type="InterPro" id="IPR007016">
    <property type="entry name" value="O-antigen_ligase-rel_domated"/>
</dbReference>
<feature type="transmembrane region" description="Helical" evidence="5">
    <location>
        <begin position="66"/>
        <end position="84"/>
    </location>
</feature>
<keyword evidence="2 5" id="KW-0812">Transmembrane</keyword>
<dbReference type="AlphaFoldDB" id="A0AAD2APD7"/>
<dbReference type="EMBL" id="CATWAF010000001">
    <property type="protein sequence ID" value="CAJ0685537.1"/>
    <property type="molecule type" value="Genomic_DNA"/>
</dbReference>
<keyword evidence="3 5" id="KW-1133">Transmembrane helix</keyword>
<dbReference type="Pfam" id="PF15864">
    <property type="entry name" value="PglL_A"/>
    <property type="match status" value="1"/>
</dbReference>
<keyword evidence="4 5" id="KW-0472">Membrane</keyword>
<reference evidence="9 10" key="1">
    <citation type="submission" date="2023-07" db="EMBL/GenBank/DDBJ databases">
        <authorList>
            <person name="Peeters C."/>
        </authorList>
    </citation>
    <scope>NUCLEOTIDE SEQUENCE [LARGE SCALE GENOMIC DNA]</scope>
    <source>
        <strain evidence="9 10">LMG 18091</strain>
    </source>
</reference>
<evidence type="ECO:0000256" key="3">
    <source>
        <dbReference type="ARBA" id="ARBA00022989"/>
    </source>
</evidence>
<organism evidence="9 10">
    <name type="scientific">Ralstonia wenshanensis</name>
    <dbReference type="NCBI Taxonomy" id="2842456"/>
    <lineage>
        <taxon>Bacteria</taxon>
        <taxon>Pseudomonadati</taxon>
        <taxon>Pseudomonadota</taxon>
        <taxon>Betaproteobacteria</taxon>
        <taxon>Burkholderiales</taxon>
        <taxon>Burkholderiaceae</taxon>
        <taxon>Ralstonia</taxon>
    </lineage>
</organism>
<feature type="domain" description="O-antigen ligase-related" evidence="6">
    <location>
        <begin position="195"/>
        <end position="357"/>
    </location>
</feature>
<feature type="transmembrane region" description="Helical" evidence="5">
    <location>
        <begin position="345"/>
        <end position="365"/>
    </location>
</feature>
<dbReference type="PANTHER" id="PTHR37422:SF13">
    <property type="entry name" value="LIPOPOLYSACCHARIDE BIOSYNTHESIS PROTEIN PA4999-RELATED"/>
    <property type="match status" value="1"/>
</dbReference>
<dbReference type="InterPro" id="IPR031726">
    <property type="entry name" value="PglL_A"/>
</dbReference>
<feature type="domain" description="Virulence factor membrane-bound polymerase C-terminal" evidence="7">
    <location>
        <begin position="380"/>
        <end position="547"/>
    </location>
</feature>
<evidence type="ECO:0000256" key="4">
    <source>
        <dbReference type="ARBA" id="ARBA00023136"/>
    </source>
</evidence>
<evidence type="ECO:0000313" key="9">
    <source>
        <dbReference type="EMBL" id="CAJ0685537.1"/>
    </source>
</evidence>
<feature type="transmembrane region" description="Helical" evidence="5">
    <location>
        <begin position="427"/>
        <end position="446"/>
    </location>
</feature>
<evidence type="ECO:0000256" key="2">
    <source>
        <dbReference type="ARBA" id="ARBA00022692"/>
    </source>
</evidence>
<feature type="transmembrane region" description="Helical" evidence="5">
    <location>
        <begin position="173"/>
        <end position="189"/>
    </location>
</feature>
<accession>A0AAD2APD7</accession>
<feature type="domain" description="Protein glycosylation ligase" evidence="8">
    <location>
        <begin position="164"/>
        <end position="187"/>
    </location>
</feature>